<evidence type="ECO:0000313" key="3">
    <source>
        <dbReference type="Proteomes" id="UP000247416"/>
    </source>
</evidence>
<evidence type="ECO:0000259" key="1">
    <source>
        <dbReference type="PROSITE" id="PS51462"/>
    </source>
</evidence>
<evidence type="ECO:0000313" key="2">
    <source>
        <dbReference type="EMBL" id="PYF06341.1"/>
    </source>
</evidence>
<dbReference type="InterPro" id="IPR000086">
    <property type="entry name" value="NUDIX_hydrolase_dom"/>
</dbReference>
<comment type="caution">
    <text evidence="2">The sequence shown here is derived from an EMBL/GenBank/DDBJ whole genome shotgun (WGS) entry which is preliminary data.</text>
</comment>
<dbReference type="OrthoDB" id="9804442at2"/>
<name>A0A318TN78_9BACL</name>
<protein>
    <submittedName>
        <fullName evidence="2">NUDIX domain-containing protein</fullName>
    </submittedName>
</protein>
<dbReference type="Pfam" id="PF00293">
    <property type="entry name" value="NUDIX"/>
    <property type="match status" value="1"/>
</dbReference>
<dbReference type="Gene3D" id="3.90.79.10">
    <property type="entry name" value="Nucleoside Triphosphate Pyrophosphohydrolase"/>
    <property type="match status" value="1"/>
</dbReference>
<accession>A0A318TN78</accession>
<organism evidence="2 3">
    <name type="scientific">Ureibacillus chungkukjangi</name>
    <dbReference type="NCBI Taxonomy" id="1202712"/>
    <lineage>
        <taxon>Bacteria</taxon>
        <taxon>Bacillati</taxon>
        <taxon>Bacillota</taxon>
        <taxon>Bacilli</taxon>
        <taxon>Bacillales</taxon>
        <taxon>Caryophanaceae</taxon>
        <taxon>Ureibacillus</taxon>
    </lineage>
</organism>
<dbReference type="Proteomes" id="UP000247416">
    <property type="component" value="Unassembled WGS sequence"/>
</dbReference>
<dbReference type="AlphaFoldDB" id="A0A318TN78"/>
<dbReference type="SUPFAM" id="SSF55811">
    <property type="entry name" value="Nudix"/>
    <property type="match status" value="1"/>
</dbReference>
<dbReference type="InterPro" id="IPR015797">
    <property type="entry name" value="NUDIX_hydrolase-like_dom_sf"/>
</dbReference>
<proteinExistence type="predicted"/>
<dbReference type="RefSeq" id="WP_107935175.1">
    <property type="nucleotide sequence ID" value="NZ_CP085009.1"/>
</dbReference>
<reference evidence="2 3" key="1">
    <citation type="submission" date="2018-06" db="EMBL/GenBank/DDBJ databases">
        <title>Genomic Encyclopedia of Archaeal and Bacterial Type Strains, Phase II (KMG-II): from individual species to whole genera.</title>
        <authorList>
            <person name="Goeker M."/>
        </authorList>
    </citation>
    <scope>NUCLEOTIDE SEQUENCE [LARGE SCALE GENOMIC DNA]</scope>
    <source>
        <strain evidence="2 3">KACC 16626</strain>
    </source>
</reference>
<keyword evidence="3" id="KW-1185">Reference proteome</keyword>
<sequence length="164" mass="19131">MTSTYVNWGESIIKLTWEKSNELPKKQLITSVHGFCFQDNQLLLVDLNHRGWDFPGGHIEFGETPEACFKRETMEEGYVEGDCELLGYITVDHSENPAWTESSPYPKIGFQVFYKMEITKLHAFDGKYESTQRIFINPNDVSTYYSKWNDFYQEILNCTTKSIL</sequence>
<gene>
    <name evidence="2" type="ORF">BJ095_11043</name>
</gene>
<dbReference type="PROSITE" id="PS51462">
    <property type="entry name" value="NUDIX"/>
    <property type="match status" value="1"/>
</dbReference>
<feature type="domain" description="Nudix hydrolase" evidence="1">
    <location>
        <begin position="27"/>
        <end position="157"/>
    </location>
</feature>
<dbReference type="CDD" id="cd02883">
    <property type="entry name" value="NUDIX_Hydrolase"/>
    <property type="match status" value="1"/>
</dbReference>
<dbReference type="EMBL" id="QJTJ01000010">
    <property type="protein sequence ID" value="PYF06341.1"/>
    <property type="molecule type" value="Genomic_DNA"/>
</dbReference>